<dbReference type="InterPro" id="IPR001626">
    <property type="entry name" value="ABC_TroCD"/>
</dbReference>
<feature type="transmembrane region" description="Helical" evidence="7">
    <location>
        <begin position="12"/>
        <end position="33"/>
    </location>
</feature>
<evidence type="ECO:0000256" key="4">
    <source>
        <dbReference type="ARBA" id="ARBA00022989"/>
    </source>
</evidence>
<feature type="transmembrane region" description="Helical" evidence="7">
    <location>
        <begin position="246"/>
        <end position="263"/>
    </location>
</feature>
<dbReference type="GO" id="GO:0043190">
    <property type="term" value="C:ATP-binding cassette (ABC) transporter complex"/>
    <property type="evidence" value="ECO:0007669"/>
    <property type="project" value="InterPro"/>
</dbReference>
<reference evidence="8 9" key="1">
    <citation type="journal article" date="2016" name="Nat. Commun.">
        <title>Thousands of microbial genomes shed light on interconnected biogeochemical processes in an aquifer system.</title>
        <authorList>
            <person name="Anantharaman K."/>
            <person name="Brown C.T."/>
            <person name="Hug L.A."/>
            <person name="Sharon I."/>
            <person name="Castelle C.J."/>
            <person name="Probst A.J."/>
            <person name="Thomas B.C."/>
            <person name="Singh A."/>
            <person name="Wilkins M.J."/>
            <person name="Karaoz U."/>
            <person name="Brodie E.L."/>
            <person name="Williams K.H."/>
            <person name="Hubbard S.S."/>
            <person name="Banfield J.F."/>
        </authorList>
    </citation>
    <scope>NUCLEOTIDE SEQUENCE [LARGE SCALE GENOMIC DNA]</scope>
</reference>
<feature type="transmembrane region" description="Helical" evidence="7">
    <location>
        <begin position="86"/>
        <end position="112"/>
    </location>
</feature>
<comment type="similarity">
    <text evidence="2 6">Belongs to the ABC-3 integral membrane protein family.</text>
</comment>
<feature type="transmembrane region" description="Helical" evidence="7">
    <location>
        <begin position="171"/>
        <end position="189"/>
    </location>
</feature>
<evidence type="ECO:0008006" key="10">
    <source>
        <dbReference type="Google" id="ProtNLM"/>
    </source>
</evidence>
<keyword evidence="5 7" id="KW-0472">Membrane</keyword>
<dbReference type="Gene3D" id="1.10.3470.10">
    <property type="entry name" value="ABC transporter involved in vitamin B12 uptake, BtuC"/>
    <property type="match status" value="1"/>
</dbReference>
<dbReference type="STRING" id="1798676.A3B90_00915"/>
<feature type="transmembrane region" description="Helical" evidence="7">
    <location>
        <begin position="45"/>
        <end position="74"/>
    </location>
</feature>
<feature type="transmembrane region" description="Helical" evidence="7">
    <location>
        <begin position="132"/>
        <end position="150"/>
    </location>
</feature>
<evidence type="ECO:0000256" key="3">
    <source>
        <dbReference type="ARBA" id="ARBA00022692"/>
    </source>
</evidence>
<evidence type="ECO:0000256" key="6">
    <source>
        <dbReference type="RuleBase" id="RU003943"/>
    </source>
</evidence>
<dbReference type="AlphaFoldDB" id="A0A1F6M4R3"/>
<dbReference type="SUPFAM" id="SSF81345">
    <property type="entry name" value="ABC transporter involved in vitamin B12 uptake, BtuC"/>
    <property type="match status" value="1"/>
</dbReference>
<dbReference type="EMBL" id="MFPX01000015">
    <property type="protein sequence ID" value="OGH66580.1"/>
    <property type="molecule type" value="Genomic_DNA"/>
</dbReference>
<feature type="transmembrane region" description="Helical" evidence="7">
    <location>
        <begin position="219"/>
        <end position="240"/>
    </location>
</feature>
<evidence type="ECO:0000256" key="1">
    <source>
        <dbReference type="ARBA" id="ARBA00004141"/>
    </source>
</evidence>
<accession>A0A1F6M4R3</accession>
<protein>
    <recommendedName>
        <fullName evidence="10">Metal ABC transporter permease</fullName>
    </recommendedName>
</protein>
<dbReference type="PANTHER" id="PTHR30477:SF0">
    <property type="entry name" value="METAL TRANSPORT SYSTEM MEMBRANE PROTEIN TM_0125-RELATED"/>
    <property type="match status" value="1"/>
</dbReference>
<dbReference type="CDD" id="cd06550">
    <property type="entry name" value="TM_ABC_iron-siderophores_like"/>
    <property type="match status" value="1"/>
</dbReference>
<sequence length="267" mass="29274">MLEIFQYDFMIRAFQAGLIVACIAPAIGAFLVFRRYSYMADTLGHVSLLGVVFGVLAGLPPLLGALVVSVIFSFGIDTLRQNKKLFAESVLSLFLSGSLALALVIASFLKGFARDFNSFLFGSITTVTSEDIWVIGILGFLILSSITLLYKKFFLITLDEELAAAEGLKVRMYNLIMIFLSALTVALSLRIVGVLLIGALMVVPVMAATQIGKSFFKTIVWAIFISLLSTLFGLVFSYYLNTPSGAMIVLFTIVFFLFSLLFSRKRA</sequence>
<dbReference type="GO" id="GO:0010043">
    <property type="term" value="P:response to zinc ion"/>
    <property type="evidence" value="ECO:0007669"/>
    <property type="project" value="TreeGrafter"/>
</dbReference>
<evidence type="ECO:0000256" key="7">
    <source>
        <dbReference type="SAM" id="Phobius"/>
    </source>
</evidence>
<evidence type="ECO:0000313" key="9">
    <source>
        <dbReference type="Proteomes" id="UP000178742"/>
    </source>
</evidence>
<keyword evidence="6" id="KW-0813">Transport</keyword>
<keyword evidence="3 6" id="KW-0812">Transmembrane</keyword>
<dbReference type="InterPro" id="IPR037294">
    <property type="entry name" value="ABC_BtuC-like"/>
</dbReference>
<evidence type="ECO:0000256" key="2">
    <source>
        <dbReference type="ARBA" id="ARBA00008034"/>
    </source>
</evidence>
<name>A0A1F6M4R3_9BACT</name>
<dbReference type="PANTHER" id="PTHR30477">
    <property type="entry name" value="ABC-TRANSPORTER METAL-BINDING PROTEIN"/>
    <property type="match status" value="1"/>
</dbReference>
<proteinExistence type="inferred from homology"/>
<keyword evidence="4 7" id="KW-1133">Transmembrane helix</keyword>
<dbReference type="Proteomes" id="UP000178742">
    <property type="component" value="Unassembled WGS sequence"/>
</dbReference>
<dbReference type="Pfam" id="PF00950">
    <property type="entry name" value="ABC-3"/>
    <property type="match status" value="1"/>
</dbReference>
<gene>
    <name evidence="8" type="ORF">A3B90_00915</name>
</gene>
<dbReference type="GO" id="GO:0055085">
    <property type="term" value="P:transmembrane transport"/>
    <property type="evidence" value="ECO:0007669"/>
    <property type="project" value="InterPro"/>
</dbReference>
<comment type="subcellular location">
    <subcellularLocation>
        <location evidence="6">Cell membrane</location>
        <topology evidence="6">Multi-pass membrane protein</topology>
    </subcellularLocation>
    <subcellularLocation>
        <location evidence="1">Membrane</location>
        <topology evidence="1">Multi-pass membrane protein</topology>
    </subcellularLocation>
</comment>
<evidence type="ECO:0000256" key="5">
    <source>
        <dbReference type="ARBA" id="ARBA00023136"/>
    </source>
</evidence>
<evidence type="ECO:0000313" key="8">
    <source>
        <dbReference type="EMBL" id="OGH66580.1"/>
    </source>
</evidence>
<organism evidence="8 9">
    <name type="scientific">Candidatus Magasanikbacteria bacterium RIFCSPHIGHO2_02_FULL_41_13</name>
    <dbReference type="NCBI Taxonomy" id="1798676"/>
    <lineage>
        <taxon>Bacteria</taxon>
        <taxon>Candidatus Magasanikiibacteriota</taxon>
    </lineage>
</organism>
<comment type="caution">
    <text evidence="8">The sequence shown here is derived from an EMBL/GenBank/DDBJ whole genome shotgun (WGS) entry which is preliminary data.</text>
</comment>